<organism evidence="4 5">
    <name type="scientific">Blattamonas nauphoetae</name>
    <dbReference type="NCBI Taxonomy" id="2049346"/>
    <lineage>
        <taxon>Eukaryota</taxon>
        <taxon>Metamonada</taxon>
        <taxon>Preaxostyla</taxon>
        <taxon>Oxymonadida</taxon>
        <taxon>Blattamonas</taxon>
    </lineage>
</organism>
<evidence type="ECO:0000313" key="5">
    <source>
        <dbReference type="Proteomes" id="UP001281761"/>
    </source>
</evidence>
<dbReference type="InterPro" id="IPR028146">
    <property type="entry name" value="PRKCSH_N"/>
</dbReference>
<keyword evidence="2" id="KW-0732">Signal</keyword>
<name>A0ABQ9WU96_9EUKA</name>
<evidence type="ECO:0000256" key="2">
    <source>
        <dbReference type="SAM" id="SignalP"/>
    </source>
</evidence>
<feature type="compositionally biased region" description="Acidic residues" evidence="1">
    <location>
        <begin position="496"/>
        <end position="513"/>
    </location>
</feature>
<feature type="chain" id="PRO_5047010009" evidence="2">
    <location>
        <begin position="21"/>
        <end position="521"/>
    </location>
</feature>
<feature type="signal peptide" evidence="2">
    <location>
        <begin position="1"/>
        <end position="20"/>
    </location>
</feature>
<evidence type="ECO:0000256" key="1">
    <source>
        <dbReference type="SAM" id="MobiDB-lite"/>
    </source>
</evidence>
<sequence length="521" mass="59280">MFSIILFLLRIVYLSSTTRSQPTLGLHPDNLPFYSGDTFTCRDNSSTIPVSKVNDDHCDCADCSDEPGTSAGNSNRFWCPIDNHIGYFISSTQVNDGIVDCCGGNDEESVSLSPETIHANCRALLSKIKSSKGSEILMTRAVTGQSPIVDRFSLHRVLVKIDKFLGKIEKLHKNQKKQRAREDQEGLWENTINPTEEEQTERKTKSIPVRALLWIRDNYYAFRLWIREMKQSAKSELEYRFNWNLSTNEEELESEYKRKAQGMKHYLNGATTSAHFCLSKFVGHSFKVKSSHAKAKIVFGQDAWVKSTSWNADDTYSKFCSFDDDTAHYCPTQDTSSIPHTLDLILKCGPSKPTVDTLRKVDEGHYSAILHTHCACDPQLSQTLSNQYAMFLNGNSSQQTNYPFRSALESENKRLKQRRREIRAEFAADDSISFDVASIDAKMLDDAKDEQKMVNLISKWKRNNDFHWDVEEDAITHDEVPLDTPSDIEDIIEAEEPSESFEASAEEVVDEPISEEKKEDL</sequence>
<gene>
    <name evidence="4" type="ORF">BLNAU_22031</name>
</gene>
<proteinExistence type="predicted"/>
<reference evidence="4 5" key="1">
    <citation type="journal article" date="2022" name="bioRxiv">
        <title>Genomics of Preaxostyla Flagellates Illuminates Evolutionary Transitions and the Path Towards Mitochondrial Loss.</title>
        <authorList>
            <person name="Novak L.V.F."/>
            <person name="Treitli S.C."/>
            <person name="Pyrih J."/>
            <person name="Halakuc P."/>
            <person name="Pipaliya S.V."/>
            <person name="Vacek V."/>
            <person name="Brzon O."/>
            <person name="Soukal P."/>
            <person name="Eme L."/>
            <person name="Dacks J.B."/>
            <person name="Karnkowska A."/>
            <person name="Elias M."/>
            <person name="Hampl V."/>
        </authorList>
    </citation>
    <scope>NUCLEOTIDE SEQUENCE [LARGE SCALE GENOMIC DNA]</scope>
    <source>
        <strain evidence="4">NAU3</strain>
        <tissue evidence="4">Gut</tissue>
    </source>
</reference>
<dbReference type="PANTHER" id="PTHR12630:SF1">
    <property type="entry name" value="GLUCOSIDASE 2 SUBUNIT BETA"/>
    <property type="match status" value="1"/>
</dbReference>
<dbReference type="InterPro" id="IPR039794">
    <property type="entry name" value="Gtb1-like"/>
</dbReference>
<accession>A0ABQ9WU96</accession>
<evidence type="ECO:0000313" key="4">
    <source>
        <dbReference type="EMBL" id="KAK2943057.1"/>
    </source>
</evidence>
<dbReference type="Pfam" id="PF12999">
    <property type="entry name" value="PRKCSH-like"/>
    <property type="match status" value="1"/>
</dbReference>
<dbReference type="Proteomes" id="UP001281761">
    <property type="component" value="Unassembled WGS sequence"/>
</dbReference>
<dbReference type="EMBL" id="JARBJD010000366">
    <property type="protein sequence ID" value="KAK2943057.1"/>
    <property type="molecule type" value="Genomic_DNA"/>
</dbReference>
<feature type="domain" description="Glucosidase II beta subunit N-terminal" evidence="3">
    <location>
        <begin position="13"/>
        <end position="123"/>
    </location>
</feature>
<dbReference type="PANTHER" id="PTHR12630">
    <property type="entry name" value="N-LINKED OLIGOSACCHARIDE PROCESSING"/>
    <property type="match status" value="1"/>
</dbReference>
<protein>
    <submittedName>
        <fullName evidence="4">Glucosidase II beta subunit</fullName>
    </submittedName>
</protein>
<comment type="caution">
    <text evidence="4">The sequence shown here is derived from an EMBL/GenBank/DDBJ whole genome shotgun (WGS) entry which is preliminary data.</text>
</comment>
<evidence type="ECO:0000259" key="3">
    <source>
        <dbReference type="Pfam" id="PF12999"/>
    </source>
</evidence>
<keyword evidence="5" id="KW-1185">Reference proteome</keyword>
<feature type="region of interest" description="Disordered" evidence="1">
    <location>
        <begin position="496"/>
        <end position="521"/>
    </location>
</feature>